<dbReference type="PRINTS" id="PR01262">
    <property type="entry name" value="INNEXIN"/>
</dbReference>
<comment type="subcellular location">
    <subcellularLocation>
        <location evidence="1">Cell junction</location>
        <location evidence="1">Gap junction</location>
    </subcellularLocation>
    <subcellularLocation>
        <location evidence="2 12">Cell membrane</location>
        <topology evidence="2 12">Multi-pass membrane protein</topology>
    </subcellularLocation>
</comment>
<gene>
    <name evidence="12" type="primary">inx</name>
</gene>
<keyword evidence="11 12" id="KW-0407">Ion channel</keyword>
<evidence type="ECO:0000256" key="2">
    <source>
        <dbReference type="ARBA" id="ARBA00004651"/>
    </source>
</evidence>
<dbReference type="GO" id="GO:0005921">
    <property type="term" value="C:gap junction"/>
    <property type="evidence" value="ECO:0007669"/>
    <property type="project" value="UniProtKB-SubCell"/>
</dbReference>
<evidence type="ECO:0000256" key="10">
    <source>
        <dbReference type="ARBA" id="ARBA00023136"/>
    </source>
</evidence>
<evidence type="ECO:0000256" key="4">
    <source>
        <dbReference type="ARBA" id="ARBA00022475"/>
    </source>
</evidence>
<dbReference type="Pfam" id="PF00876">
    <property type="entry name" value="Innexin"/>
    <property type="match status" value="1"/>
</dbReference>
<keyword evidence="4" id="KW-1003">Cell membrane</keyword>
<evidence type="ECO:0000313" key="13">
    <source>
        <dbReference type="Proteomes" id="UP000887540"/>
    </source>
</evidence>
<organism evidence="13 14">
    <name type="scientific">Acrobeloides nanus</name>
    <dbReference type="NCBI Taxonomy" id="290746"/>
    <lineage>
        <taxon>Eukaryota</taxon>
        <taxon>Metazoa</taxon>
        <taxon>Ecdysozoa</taxon>
        <taxon>Nematoda</taxon>
        <taxon>Chromadorea</taxon>
        <taxon>Rhabditida</taxon>
        <taxon>Tylenchina</taxon>
        <taxon>Cephalobomorpha</taxon>
        <taxon>Cephaloboidea</taxon>
        <taxon>Cephalobidae</taxon>
        <taxon>Acrobeloides</taxon>
    </lineage>
</organism>
<comment type="similarity">
    <text evidence="12">Belongs to the pannexin family.</text>
</comment>
<keyword evidence="6" id="KW-0303">Gap junction</keyword>
<keyword evidence="13" id="KW-1185">Reference proteome</keyword>
<dbReference type="AlphaFoldDB" id="A0A914D1Q7"/>
<evidence type="ECO:0000313" key="14">
    <source>
        <dbReference type="WBParaSite" id="ACRNAN_scaffold17503.g10420.t1"/>
    </source>
</evidence>
<evidence type="ECO:0000256" key="12">
    <source>
        <dbReference type="RuleBase" id="RU010713"/>
    </source>
</evidence>
<dbReference type="InterPro" id="IPR000990">
    <property type="entry name" value="Innexin"/>
</dbReference>
<comment type="caution">
    <text evidence="12">Lacks conserved residue(s) required for the propagation of feature annotation.</text>
</comment>
<dbReference type="Proteomes" id="UP000887540">
    <property type="component" value="Unplaced"/>
</dbReference>
<dbReference type="PROSITE" id="PS51013">
    <property type="entry name" value="PANNEXIN"/>
    <property type="match status" value="1"/>
</dbReference>
<reference evidence="14" key="1">
    <citation type="submission" date="2022-11" db="UniProtKB">
        <authorList>
            <consortium name="WormBaseParasite"/>
        </authorList>
    </citation>
    <scope>IDENTIFICATION</scope>
</reference>
<evidence type="ECO:0000256" key="8">
    <source>
        <dbReference type="ARBA" id="ARBA00022989"/>
    </source>
</evidence>
<evidence type="ECO:0000256" key="6">
    <source>
        <dbReference type="ARBA" id="ARBA00022868"/>
    </source>
</evidence>
<keyword evidence="5 12" id="KW-0812">Transmembrane</keyword>
<keyword evidence="10 12" id="KW-0472">Membrane</keyword>
<dbReference type="GO" id="GO:0005886">
    <property type="term" value="C:plasma membrane"/>
    <property type="evidence" value="ECO:0007669"/>
    <property type="project" value="UniProtKB-SubCell"/>
</dbReference>
<protein>
    <recommendedName>
        <fullName evidence="12">Innexin</fullName>
    </recommendedName>
</protein>
<evidence type="ECO:0000256" key="7">
    <source>
        <dbReference type="ARBA" id="ARBA00022949"/>
    </source>
</evidence>
<dbReference type="PANTHER" id="PTHR11893:SF6">
    <property type="entry name" value="INNEXIN-16"/>
    <property type="match status" value="1"/>
</dbReference>
<evidence type="ECO:0000256" key="1">
    <source>
        <dbReference type="ARBA" id="ARBA00004610"/>
    </source>
</evidence>
<dbReference type="WBParaSite" id="ACRNAN_scaffold17503.g10420.t1">
    <property type="protein sequence ID" value="ACRNAN_scaffold17503.g10420.t1"/>
    <property type="gene ID" value="ACRNAN_scaffold17503.g10420"/>
</dbReference>
<accession>A0A914D1Q7</accession>
<keyword evidence="7" id="KW-0965">Cell junction</keyword>
<name>A0A914D1Q7_9BILA</name>
<keyword evidence="8 12" id="KW-1133">Transmembrane helix</keyword>
<dbReference type="GO" id="GO:0005243">
    <property type="term" value="F:gap junction channel activity"/>
    <property type="evidence" value="ECO:0007669"/>
    <property type="project" value="TreeGrafter"/>
</dbReference>
<dbReference type="GO" id="GO:0034220">
    <property type="term" value="P:monoatomic ion transmembrane transport"/>
    <property type="evidence" value="ECO:0007669"/>
    <property type="project" value="UniProtKB-KW"/>
</dbReference>
<proteinExistence type="inferred from homology"/>
<sequence length="202" mass="23792">MDKKIKEFVSKIKKEHDDDVVDRANYATTVYLLGFFAMLIMAKQYVGEPLQCWIPAEYKDQWEKYIESYCFIENTYYGNGTIPEKQMRSQNELRYYQWVPYILAAQALICYAPKFIHKMLYSFSDLRVNDIVGMVYSERKKALKDKKAITQMDIGEAMYTKVANILDKRNLADDKKLQCRFNFLAYTITGMERSFKSNTKTG</sequence>
<keyword evidence="3 12" id="KW-0813">Transport</keyword>
<evidence type="ECO:0000256" key="11">
    <source>
        <dbReference type="ARBA" id="ARBA00023303"/>
    </source>
</evidence>
<comment type="function">
    <text evidence="12">Structural component of the gap junctions.</text>
</comment>
<dbReference type="PANTHER" id="PTHR11893">
    <property type="entry name" value="INNEXIN"/>
    <property type="match status" value="1"/>
</dbReference>
<keyword evidence="9 12" id="KW-0406">Ion transport</keyword>
<evidence type="ECO:0000256" key="5">
    <source>
        <dbReference type="ARBA" id="ARBA00022692"/>
    </source>
</evidence>
<evidence type="ECO:0000256" key="3">
    <source>
        <dbReference type="ARBA" id="ARBA00022448"/>
    </source>
</evidence>
<feature type="transmembrane region" description="Helical" evidence="12">
    <location>
        <begin position="20"/>
        <end position="41"/>
    </location>
</feature>
<evidence type="ECO:0000256" key="9">
    <source>
        <dbReference type="ARBA" id="ARBA00023065"/>
    </source>
</evidence>